<dbReference type="Gramene" id="TuG1812S0000880500.01.T01">
    <property type="protein sequence ID" value="TuG1812S0000880500.01.T01.s_cds33674"/>
    <property type="gene ID" value="TuG1812S0000880500.01"/>
</dbReference>
<dbReference type="Proteomes" id="UP000015106">
    <property type="component" value="Unassembled WGS sequence"/>
</dbReference>
<reference evidence="2" key="2">
    <citation type="submission" date="2022-06" db="UniProtKB">
        <authorList>
            <consortium name="EnsemblPlants"/>
        </authorList>
    </citation>
    <scope>IDENTIFICATION</scope>
</reference>
<feature type="compositionally biased region" description="Basic and acidic residues" evidence="1">
    <location>
        <begin position="144"/>
        <end position="153"/>
    </location>
</feature>
<evidence type="ECO:0000313" key="2">
    <source>
        <dbReference type="EnsemblPlants" id="TuG1812S0000880500.01.T01.s_cds33674"/>
    </source>
</evidence>
<proteinExistence type="predicted"/>
<feature type="compositionally biased region" description="Low complexity" evidence="1">
    <location>
        <begin position="120"/>
        <end position="143"/>
    </location>
</feature>
<feature type="region of interest" description="Disordered" evidence="1">
    <location>
        <begin position="108"/>
        <end position="219"/>
    </location>
</feature>
<evidence type="ECO:0000313" key="3">
    <source>
        <dbReference type="Proteomes" id="UP000015106"/>
    </source>
</evidence>
<dbReference type="EnsemblPlants" id="TuG1812S0000880500.01.T01">
    <property type="protein sequence ID" value="TuG1812S0000880500.01.T01.s_cds33674"/>
    <property type="gene ID" value="TuG1812S0000880500.01"/>
</dbReference>
<sequence length="219" mass="22516">MYSARHFPLRYTSQETRSASAKSPSFSLAALRSFTRVAPFLPRNPNPGRMASGSSFGCSGGGWGRAGGSGRGLFGVLLLFLKENDFLGRTSEAASLWAARRSETAASADRSSYGGREWEASATRRSRSSTAEEAAAREAAASSGEERQAERADSAAALAAAKRERKAATGDASGEPAEGAAGRLERRSSMARGLRLPAAALVPSRSGSSIPAAAGGGAG</sequence>
<dbReference type="AlphaFoldDB" id="A0A8R7RCL7"/>
<protein>
    <submittedName>
        <fullName evidence="2">Uncharacterized protein</fullName>
    </submittedName>
</protein>
<keyword evidence="3" id="KW-1185">Reference proteome</keyword>
<reference evidence="3" key="1">
    <citation type="journal article" date="2013" name="Nature">
        <title>Draft genome of the wheat A-genome progenitor Triticum urartu.</title>
        <authorList>
            <person name="Ling H.Q."/>
            <person name="Zhao S."/>
            <person name="Liu D."/>
            <person name="Wang J."/>
            <person name="Sun H."/>
            <person name="Zhang C."/>
            <person name="Fan H."/>
            <person name="Li D."/>
            <person name="Dong L."/>
            <person name="Tao Y."/>
            <person name="Gao C."/>
            <person name="Wu H."/>
            <person name="Li Y."/>
            <person name="Cui Y."/>
            <person name="Guo X."/>
            <person name="Zheng S."/>
            <person name="Wang B."/>
            <person name="Yu K."/>
            <person name="Liang Q."/>
            <person name="Yang W."/>
            <person name="Lou X."/>
            <person name="Chen J."/>
            <person name="Feng M."/>
            <person name="Jian J."/>
            <person name="Zhang X."/>
            <person name="Luo G."/>
            <person name="Jiang Y."/>
            <person name="Liu J."/>
            <person name="Wang Z."/>
            <person name="Sha Y."/>
            <person name="Zhang B."/>
            <person name="Wu H."/>
            <person name="Tang D."/>
            <person name="Shen Q."/>
            <person name="Xue P."/>
            <person name="Zou S."/>
            <person name="Wang X."/>
            <person name="Liu X."/>
            <person name="Wang F."/>
            <person name="Yang Y."/>
            <person name="An X."/>
            <person name="Dong Z."/>
            <person name="Zhang K."/>
            <person name="Zhang X."/>
            <person name="Luo M.C."/>
            <person name="Dvorak J."/>
            <person name="Tong Y."/>
            <person name="Wang J."/>
            <person name="Yang H."/>
            <person name="Li Z."/>
            <person name="Wang D."/>
            <person name="Zhang A."/>
            <person name="Wang J."/>
        </authorList>
    </citation>
    <scope>NUCLEOTIDE SEQUENCE</scope>
    <source>
        <strain evidence="3">cv. G1812</strain>
    </source>
</reference>
<name>A0A8R7RCL7_TRIUA</name>
<organism evidence="2 3">
    <name type="scientific">Triticum urartu</name>
    <name type="common">Red wild einkorn</name>
    <name type="synonym">Crithodium urartu</name>
    <dbReference type="NCBI Taxonomy" id="4572"/>
    <lineage>
        <taxon>Eukaryota</taxon>
        <taxon>Viridiplantae</taxon>
        <taxon>Streptophyta</taxon>
        <taxon>Embryophyta</taxon>
        <taxon>Tracheophyta</taxon>
        <taxon>Spermatophyta</taxon>
        <taxon>Magnoliopsida</taxon>
        <taxon>Liliopsida</taxon>
        <taxon>Poales</taxon>
        <taxon>Poaceae</taxon>
        <taxon>BOP clade</taxon>
        <taxon>Pooideae</taxon>
        <taxon>Triticodae</taxon>
        <taxon>Triticeae</taxon>
        <taxon>Triticinae</taxon>
        <taxon>Triticum</taxon>
    </lineage>
</organism>
<accession>A0A8R7RCL7</accession>
<evidence type="ECO:0000256" key="1">
    <source>
        <dbReference type="SAM" id="MobiDB-lite"/>
    </source>
</evidence>